<dbReference type="GO" id="GO:0006520">
    <property type="term" value="P:amino acid metabolic process"/>
    <property type="evidence" value="ECO:0007669"/>
    <property type="project" value="UniProtKB-ARBA"/>
</dbReference>
<dbReference type="Proteomes" id="UP000054217">
    <property type="component" value="Unassembled WGS sequence"/>
</dbReference>
<dbReference type="InParanoid" id="A0A0C3KG48"/>
<dbReference type="InterPro" id="IPR027795">
    <property type="entry name" value="CASTOR_ACT_dom"/>
</dbReference>
<dbReference type="AlphaFoldDB" id="A0A0C3KG48"/>
<dbReference type="HOGENOM" id="CLU_130568_0_0_1"/>
<dbReference type="InterPro" id="IPR045865">
    <property type="entry name" value="ACT-like_dom_sf"/>
</dbReference>
<name>A0A0C3KG48_PISTI</name>
<dbReference type="Gene3D" id="3.30.2130.10">
    <property type="entry name" value="VC0802-like"/>
    <property type="match status" value="1"/>
</dbReference>
<protein>
    <recommendedName>
        <fullName evidence="1">CASTOR ACT domain-containing protein</fullName>
    </recommendedName>
</protein>
<reference evidence="3" key="2">
    <citation type="submission" date="2015-01" db="EMBL/GenBank/DDBJ databases">
        <title>Evolutionary Origins and Diversification of the Mycorrhizal Mutualists.</title>
        <authorList>
            <consortium name="DOE Joint Genome Institute"/>
            <consortium name="Mycorrhizal Genomics Consortium"/>
            <person name="Kohler A."/>
            <person name="Kuo A."/>
            <person name="Nagy L.G."/>
            <person name="Floudas D."/>
            <person name="Copeland A."/>
            <person name="Barry K.W."/>
            <person name="Cichocki N."/>
            <person name="Veneault-Fourrey C."/>
            <person name="LaButti K."/>
            <person name="Lindquist E.A."/>
            <person name="Lipzen A."/>
            <person name="Lundell T."/>
            <person name="Morin E."/>
            <person name="Murat C."/>
            <person name="Riley R."/>
            <person name="Ohm R."/>
            <person name="Sun H."/>
            <person name="Tunlid A."/>
            <person name="Henrissat B."/>
            <person name="Grigoriev I.V."/>
            <person name="Hibbett D.S."/>
            <person name="Martin F."/>
        </authorList>
    </citation>
    <scope>NUCLEOTIDE SEQUENCE [LARGE SCALE GENOMIC DNA]</scope>
    <source>
        <strain evidence="3">Marx 270</strain>
    </source>
</reference>
<organism evidence="2 3">
    <name type="scientific">Pisolithus tinctorius Marx 270</name>
    <dbReference type="NCBI Taxonomy" id="870435"/>
    <lineage>
        <taxon>Eukaryota</taxon>
        <taxon>Fungi</taxon>
        <taxon>Dikarya</taxon>
        <taxon>Basidiomycota</taxon>
        <taxon>Agaricomycotina</taxon>
        <taxon>Agaricomycetes</taxon>
        <taxon>Agaricomycetidae</taxon>
        <taxon>Boletales</taxon>
        <taxon>Sclerodermatineae</taxon>
        <taxon>Pisolithaceae</taxon>
        <taxon>Pisolithus</taxon>
    </lineage>
</organism>
<dbReference type="STRING" id="870435.A0A0C3KG48"/>
<evidence type="ECO:0000313" key="3">
    <source>
        <dbReference type="Proteomes" id="UP000054217"/>
    </source>
</evidence>
<evidence type="ECO:0000313" key="2">
    <source>
        <dbReference type="EMBL" id="KIO08567.1"/>
    </source>
</evidence>
<dbReference type="InterPro" id="IPR051719">
    <property type="entry name" value="CASTOR_mTORC1"/>
</dbReference>
<keyword evidence="3" id="KW-1185">Reference proteome</keyword>
<dbReference type="GO" id="GO:0046394">
    <property type="term" value="P:carboxylic acid biosynthetic process"/>
    <property type="evidence" value="ECO:0007669"/>
    <property type="project" value="UniProtKB-ARBA"/>
</dbReference>
<proteinExistence type="predicted"/>
<dbReference type="PANTHER" id="PTHR31131:SF6">
    <property type="entry name" value="CASTOR ACT DOMAIN-CONTAINING PROTEIN"/>
    <property type="match status" value="1"/>
</dbReference>
<evidence type="ECO:0000259" key="1">
    <source>
        <dbReference type="Pfam" id="PF13840"/>
    </source>
</evidence>
<dbReference type="EMBL" id="KN831957">
    <property type="protein sequence ID" value="KIO08567.1"/>
    <property type="molecule type" value="Genomic_DNA"/>
</dbReference>
<reference evidence="2 3" key="1">
    <citation type="submission" date="2014-04" db="EMBL/GenBank/DDBJ databases">
        <authorList>
            <consortium name="DOE Joint Genome Institute"/>
            <person name="Kuo A."/>
            <person name="Kohler A."/>
            <person name="Costa M.D."/>
            <person name="Nagy L.G."/>
            <person name="Floudas D."/>
            <person name="Copeland A."/>
            <person name="Barry K.W."/>
            <person name="Cichocki N."/>
            <person name="Veneault-Fourrey C."/>
            <person name="LaButti K."/>
            <person name="Lindquist E.A."/>
            <person name="Lipzen A."/>
            <person name="Lundell T."/>
            <person name="Morin E."/>
            <person name="Murat C."/>
            <person name="Sun H."/>
            <person name="Tunlid A."/>
            <person name="Henrissat B."/>
            <person name="Grigoriev I.V."/>
            <person name="Hibbett D.S."/>
            <person name="Martin F."/>
            <person name="Nordberg H.P."/>
            <person name="Cantor M.N."/>
            <person name="Hua S.X."/>
        </authorList>
    </citation>
    <scope>NUCLEOTIDE SEQUENCE [LARGE SCALE GENOMIC DNA]</scope>
    <source>
        <strain evidence="2 3">Marx 270</strain>
    </source>
</reference>
<gene>
    <name evidence="2" type="ORF">M404DRAFT_14571</name>
</gene>
<sequence>MPPPADHPAFRLQVLQQIFDVKQYPCDHDILDVLDSLRASLNQAGLFSLTRTAEEVSIVHQAYEGEGRWKCIKILGPMDFGLTGVMCNFTAPLKEAKIPVFVISTWNTDYVLIPAGDVDKAVAVLTHDGWQFV</sequence>
<feature type="domain" description="CASTOR ACT" evidence="1">
    <location>
        <begin position="66"/>
        <end position="126"/>
    </location>
</feature>
<accession>A0A0C3KG48</accession>
<dbReference type="Pfam" id="PF13840">
    <property type="entry name" value="ACT_7"/>
    <property type="match status" value="1"/>
</dbReference>
<dbReference type="OrthoDB" id="58529at2759"/>
<dbReference type="SUPFAM" id="SSF55021">
    <property type="entry name" value="ACT-like"/>
    <property type="match status" value="1"/>
</dbReference>
<dbReference type="PANTHER" id="PTHR31131">
    <property type="entry name" value="CHROMOSOME 1, WHOLE GENOME SHOTGUN SEQUENCE"/>
    <property type="match status" value="1"/>
</dbReference>